<dbReference type="GO" id="GO:0004484">
    <property type="term" value="F:mRNA guanylyltransferase activity"/>
    <property type="evidence" value="ECO:0007669"/>
    <property type="project" value="UniProtKB-EC"/>
</dbReference>
<dbReference type="InterPro" id="IPR051029">
    <property type="entry name" value="mRNA_Capping_Enz/RNA_Phosphat"/>
</dbReference>
<evidence type="ECO:0000256" key="2">
    <source>
        <dbReference type="ARBA" id="ARBA00012475"/>
    </source>
</evidence>
<reference evidence="15" key="1">
    <citation type="journal article" date="2019" name="Nat. Commun.">
        <title>Expansion of phycobilisome linker gene families in mesophilic red algae.</title>
        <authorList>
            <person name="Lee J."/>
            <person name="Kim D."/>
            <person name="Bhattacharya D."/>
            <person name="Yoon H.S."/>
        </authorList>
    </citation>
    <scope>NUCLEOTIDE SEQUENCE [LARGE SCALE GENOMIC DNA]</scope>
    <source>
        <strain evidence="15">CCMP 1328</strain>
    </source>
</reference>
<keyword evidence="3" id="KW-0507">mRNA processing</keyword>
<dbReference type="GO" id="GO:0005524">
    <property type="term" value="F:ATP binding"/>
    <property type="evidence" value="ECO:0007669"/>
    <property type="project" value="InterPro"/>
</dbReference>
<evidence type="ECO:0000256" key="1">
    <source>
        <dbReference type="ARBA" id="ARBA00004123"/>
    </source>
</evidence>
<organism evidence="14 15">
    <name type="scientific">Porphyridium purpureum</name>
    <name type="common">Red alga</name>
    <name type="synonym">Porphyridium cruentum</name>
    <dbReference type="NCBI Taxonomy" id="35688"/>
    <lineage>
        <taxon>Eukaryota</taxon>
        <taxon>Rhodophyta</taxon>
        <taxon>Bangiophyceae</taxon>
        <taxon>Porphyridiales</taxon>
        <taxon>Porphyridiaceae</taxon>
        <taxon>Porphyridium</taxon>
    </lineage>
</organism>
<dbReference type="PANTHER" id="PTHR10367:SF17">
    <property type="entry name" value="MRNA-CAPPING ENZYME"/>
    <property type="match status" value="1"/>
</dbReference>
<dbReference type="InterPro" id="IPR001339">
    <property type="entry name" value="mRNA_cap_enzyme_adenylation"/>
</dbReference>
<feature type="region of interest" description="Disordered" evidence="11">
    <location>
        <begin position="388"/>
        <end position="437"/>
    </location>
</feature>
<evidence type="ECO:0000259" key="13">
    <source>
        <dbReference type="Pfam" id="PF03919"/>
    </source>
</evidence>
<dbReference type="InterPro" id="IPR012340">
    <property type="entry name" value="NA-bd_OB-fold"/>
</dbReference>
<evidence type="ECO:0000313" key="14">
    <source>
        <dbReference type="EMBL" id="KAA8499571.1"/>
    </source>
</evidence>
<keyword evidence="4" id="KW-0808">Transferase</keyword>
<dbReference type="SUPFAM" id="SSF56091">
    <property type="entry name" value="DNA ligase/mRNA capping enzyme, catalytic domain"/>
    <property type="match status" value="1"/>
</dbReference>
<keyword evidence="6" id="KW-0547">Nucleotide-binding</keyword>
<evidence type="ECO:0000256" key="9">
    <source>
        <dbReference type="ARBA" id="ARBA00023242"/>
    </source>
</evidence>
<dbReference type="GO" id="GO:0005634">
    <property type="term" value="C:nucleus"/>
    <property type="evidence" value="ECO:0007669"/>
    <property type="project" value="UniProtKB-SubCell"/>
</dbReference>
<keyword evidence="8" id="KW-0342">GTP-binding</keyword>
<evidence type="ECO:0000256" key="5">
    <source>
        <dbReference type="ARBA" id="ARBA00022695"/>
    </source>
</evidence>
<dbReference type="CDD" id="cd07895">
    <property type="entry name" value="Adenylation_mRNA_capping"/>
    <property type="match status" value="1"/>
</dbReference>
<comment type="subcellular location">
    <subcellularLocation>
        <location evidence="1">Nucleus</location>
    </subcellularLocation>
</comment>
<protein>
    <recommendedName>
        <fullName evidence="2">mRNA guanylyltransferase</fullName>
        <ecNumber evidence="2">2.7.7.50</ecNumber>
    </recommendedName>
</protein>
<proteinExistence type="predicted"/>
<feature type="domain" description="mRNA capping enzyme adenylation" evidence="12">
    <location>
        <begin position="44"/>
        <end position="240"/>
    </location>
</feature>
<name>A0A5J4Z6R4_PORPP</name>
<dbReference type="OMA" id="KDYYVCE"/>
<dbReference type="Gene3D" id="2.40.50.140">
    <property type="entry name" value="Nucleic acid-binding proteins"/>
    <property type="match status" value="1"/>
</dbReference>
<gene>
    <name evidence="14" type="ORF">FVE85_7156</name>
</gene>
<feature type="domain" description="mRNA capping enzyme C-terminal" evidence="13">
    <location>
        <begin position="244"/>
        <end position="351"/>
    </location>
</feature>
<evidence type="ECO:0000256" key="7">
    <source>
        <dbReference type="ARBA" id="ARBA00023042"/>
    </source>
</evidence>
<feature type="compositionally biased region" description="Basic residues" evidence="11">
    <location>
        <begin position="426"/>
        <end position="437"/>
    </location>
</feature>
<keyword evidence="7" id="KW-0506">mRNA capping</keyword>
<dbReference type="GO" id="GO:0006370">
    <property type="term" value="P:7-methylguanosine mRNA capping"/>
    <property type="evidence" value="ECO:0007669"/>
    <property type="project" value="UniProtKB-KW"/>
</dbReference>
<evidence type="ECO:0000256" key="4">
    <source>
        <dbReference type="ARBA" id="ARBA00022679"/>
    </source>
</evidence>
<evidence type="ECO:0000259" key="12">
    <source>
        <dbReference type="Pfam" id="PF01331"/>
    </source>
</evidence>
<dbReference type="Gene3D" id="3.30.470.30">
    <property type="entry name" value="DNA ligase/mRNA capping enzyme"/>
    <property type="match status" value="1"/>
</dbReference>
<sequence length="437" mass="50390">MAELGLRPMPAREAREVADVMRDVFRAATGTQDVTGFPGTMAMTFSRRHSHQVRNLDYVFLEKSDGTRYFLFWFQGDAFLIDRRCLVYSLSGMLNLRSPLDREKPLEVTLLDGELCKNLKLELYEYLVYDAIAINGDLSIAKRGYRFRLRAVDQQVQLPRMLDPETQGAMRVRVKDTYEKSEINLLFGRIMKSGSGAHDYIYENHRRPDGPMRNHNDGLIMTPVHLAYPYKTHEGLLKWKPSKLNSLDFLMRLTKKQTVRDRVERTDVEITLFYQADNHPCRMRSIRLPWAVREMFVADFDRYNNSIAEFSYDIGAGEWMYLRQRDDKDKANYHNVVIDTLQSIAENISLRDVHQLLLGGPPEQCGQDGPRLRIENAAIDNGREWFSQSGDRFDATTPVSVISPPNRNLRTANGDRVSANGPPRNFSHHGRGRGRGR</sequence>
<comment type="catalytic activity">
    <reaction evidence="10">
        <text>a 5'-end diphospho-ribonucleoside in mRNA + GTP + H(+) = a 5'-end (5'-triphosphoguanosine)-ribonucleoside in mRNA + diphosphate</text>
        <dbReference type="Rhea" id="RHEA:67012"/>
        <dbReference type="Rhea" id="RHEA-COMP:17165"/>
        <dbReference type="Rhea" id="RHEA-COMP:17166"/>
        <dbReference type="ChEBI" id="CHEBI:15378"/>
        <dbReference type="ChEBI" id="CHEBI:33019"/>
        <dbReference type="ChEBI" id="CHEBI:37565"/>
        <dbReference type="ChEBI" id="CHEBI:167616"/>
        <dbReference type="ChEBI" id="CHEBI:167617"/>
        <dbReference type="EC" id="2.7.7.50"/>
    </reaction>
    <physiologicalReaction direction="left-to-right" evidence="10">
        <dbReference type="Rhea" id="RHEA:67013"/>
    </physiologicalReaction>
</comment>
<dbReference type="InterPro" id="IPR013846">
    <property type="entry name" value="mRNA_cap_enzyme_C"/>
</dbReference>
<evidence type="ECO:0000256" key="11">
    <source>
        <dbReference type="SAM" id="MobiDB-lite"/>
    </source>
</evidence>
<dbReference type="PANTHER" id="PTHR10367">
    <property type="entry name" value="MRNA-CAPPING ENZYME"/>
    <property type="match status" value="1"/>
</dbReference>
<keyword evidence="5" id="KW-0548">Nucleotidyltransferase</keyword>
<evidence type="ECO:0000256" key="8">
    <source>
        <dbReference type="ARBA" id="ARBA00023134"/>
    </source>
</evidence>
<evidence type="ECO:0000256" key="6">
    <source>
        <dbReference type="ARBA" id="ARBA00022741"/>
    </source>
</evidence>
<dbReference type="GO" id="GO:0005525">
    <property type="term" value="F:GTP binding"/>
    <property type="evidence" value="ECO:0007669"/>
    <property type="project" value="UniProtKB-KW"/>
</dbReference>
<keyword evidence="9" id="KW-0539">Nucleus</keyword>
<dbReference type="SUPFAM" id="SSF50249">
    <property type="entry name" value="Nucleic acid-binding proteins"/>
    <property type="match status" value="1"/>
</dbReference>
<dbReference type="AlphaFoldDB" id="A0A5J4Z6R4"/>
<accession>A0A5J4Z6R4</accession>
<comment type="caution">
    <text evidence="14">The sequence shown here is derived from an EMBL/GenBank/DDBJ whole genome shotgun (WGS) entry which is preliminary data.</text>
</comment>
<dbReference type="EC" id="2.7.7.50" evidence="2"/>
<keyword evidence="15" id="KW-1185">Reference proteome</keyword>
<dbReference type="OrthoDB" id="200924at2759"/>
<evidence type="ECO:0000256" key="10">
    <source>
        <dbReference type="ARBA" id="ARBA00044624"/>
    </source>
</evidence>
<evidence type="ECO:0000313" key="15">
    <source>
        <dbReference type="Proteomes" id="UP000324585"/>
    </source>
</evidence>
<dbReference type="EMBL" id="VRMN01000001">
    <property type="protein sequence ID" value="KAA8499571.1"/>
    <property type="molecule type" value="Genomic_DNA"/>
</dbReference>
<dbReference type="Pfam" id="PF03919">
    <property type="entry name" value="mRNA_cap_C"/>
    <property type="match status" value="1"/>
</dbReference>
<evidence type="ECO:0000256" key="3">
    <source>
        <dbReference type="ARBA" id="ARBA00022664"/>
    </source>
</evidence>
<dbReference type="Proteomes" id="UP000324585">
    <property type="component" value="Unassembled WGS sequence"/>
</dbReference>
<feature type="compositionally biased region" description="Polar residues" evidence="11">
    <location>
        <begin position="397"/>
        <end position="411"/>
    </location>
</feature>
<dbReference type="Pfam" id="PF01331">
    <property type="entry name" value="mRNA_cap_enzyme"/>
    <property type="match status" value="1"/>
</dbReference>